<name>A0A0E9QGG2_ANGAN</name>
<dbReference type="EMBL" id="GBXM01093167">
    <property type="protein sequence ID" value="JAH15410.1"/>
    <property type="molecule type" value="Transcribed_RNA"/>
</dbReference>
<organism evidence="1">
    <name type="scientific">Anguilla anguilla</name>
    <name type="common">European freshwater eel</name>
    <name type="synonym">Muraena anguilla</name>
    <dbReference type="NCBI Taxonomy" id="7936"/>
    <lineage>
        <taxon>Eukaryota</taxon>
        <taxon>Metazoa</taxon>
        <taxon>Chordata</taxon>
        <taxon>Craniata</taxon>
        <taxon>Vertebrata</taxon>
        <taxon>Euteleostomi</taxon>
        <taxon>Actinopterygii</taxon>
        <taxon>Neopterygii</taxon>
        <taxon>Teleostei</taxon>
        <taxon>Anguilliformes</taxon>
        <taxon>Anguillidae</taxon>
        <taxon>Anguilla</taxon>
    </lineage>
</organism>
<dbReference type="AlphaFoldDB" id="A0A0E9QGG2"/>
<sequence length="30" mass="3656">MYITLISVFSFDMIVNLFQHFKYNTVITNR</sequence>
<accession>A0A0E9QGG2</accession>
<proteinExistence type="predicted"/>
<reference evidence="1" key="1">
    <citation type="submission" date="2014-11" db="EMBL/GenBank/DDBJ databases">
        <authorList>
            <person name="Amaro Gonzalez C."/>
        </authorList>
    </citation>
    <scope>NUCLEOTIDE SEQUENCE</scope>
</reference>
<reference evidence="1" key="2">
    <citation type="journal article" date="2015" name="Fish Shellfish Immunol.">
        <title>Early steps in the European eel (Anguilla anguilla)-Vibrio vulnificus interaction in the gills: Role of the RtxA13 toxin.</title>
        <authorList>
            <person name="Callol A."/>
            <person name="Pajuelo D."/>
            <person name="Ebbesson L."/>
            <person name="Teles M."/>
            <person name="MacKenzie S."/>
            <person name="Amaro C."/>
        </authorList>
    </citation>
    <scope>NUCLEOTIDE SEQUENCE</scope>
</reference>
<protein>
    <submittedName>
        <fullName evidence="1">Uncharacterized protein</fullName>
    </submittedName>
</protein>
<evidence type="ECO:0000313" key="1">
    <source>
        <dbReference type="EMBL" id="JAH15410.1"/>
    </source>
</evidence>